<keyword evidence="3" id="KW-1185">Reference proteome</keyword>
<evidence type="ECO:0000256" key="1">
    <source>
        <dbReference type="SAM" id="MobiDB-lite"/>
    </source>
</evidence>
<dbReference type="EMBL" id="VDMN01000005">
    <property type="protein sequence ID" value="TNM61564.1"/>
    <property type="molecule type" value="Genomic_DNA"/>
</dbReference>
<proteinExistence type="predicted"/>
<protein>
    <submittedName>
        <fullName evidence="2">DUF2934 domain-containing protein</fullName>
    </submittedName>
</protein>
<comment type="caution">
    <text evidence="2">The sequence shown here is derived from an EMBL/GenBank/DDBJ whole genome shotgun (WGS) entry which is preliminary data.</text>
</comment>
<sequence>MVDKEQQRRERAYKIWEDEGRLEGAHDDHWRRAEEQHELTEQESDDVTKVNQEVDDKFAKDDGNTETAADIKPPSAVSPD</sequence>
<dbReference type="Proteomes" id="UP000311605">
    <property type="component" value="Unassembled WGS sequence"/>
</dbReference>
<accession>A0A5C4XGC5</accession>
<organism evidence="2 3">
    <name type="scientific">Aliirhizobium smilacinae</name>
    <dbReference type="NCBI Taxonomy" id="1395944"/>
    <lineage>
        <taxon>Bacteria</taxon>
        <taxon>Pseudomonadati</taxon>
        <taxon>Pseudomonadota</taxon>
        <taxon>Alphaproteobacteria</taxon>
        <taxon>Hyphomicrobiales</taxon>
        <taxon>Rhizobiaceae</taxon>
        <taxon>Aliirhizobium</taxon>
    </lineage>
</organism>
<reference evidence="2 3" key="1">
    <citation type="submission" date="2019-06" db="EMBL/GenBank/DDBJ databases">
        <title>The draft genome of Rhizobium smilacinae PTYR-5.</title>
        <authorList>
            <person name="Liu L."/>
            <person name="Li L."/>
            <person name="Zhang X."/>
        </authorList>
    </citation>
    <scope>NUCLEOTIDE SEQUENCE [LARGE SCALE GENOMIC DNA]</scope>
    <source>
        <strain evidence="2 3">PTYR-5</strain>
    </source>
</reference>
<feature type="region of interest" description="Disordered" evidence="1">
    <location>
        <begin position="35"/>
        <end position="80"/>
    </location>
</feature>
<gene>
    <name evidence="2" type="ORF">FHP24_20000</name>
</gene>
<feature type="compositionally biased region" description="Basic and acidic residues" evidence="1">
    <location>
        <begin position="35"/>
        <end position="63"/>
    </location>
</feature>
<dbReference type="AlphaFoldDB" id="A0A5C4XGC5"/>
<dbReference type="OrthoDB" id="9811127at2"/>
<evidence type="ECO:0000313" key="3">
    <source>
        <dbReference type="Proteomes" id="UP000311605"/>
    </source>
</evidence>
<dbReference type="RefSeq" id="WP_139678011.1">
    <property type="nucleotide sequence ID" value="NZ_VDMN01000005.1"/>
</dbReference>
<dbReference type="InterPro" id="IPR021327">
    <property type="entry name" value="DUF2934"/>
</dbReference>
<dbReference type="Pfam" id="PF11154">
    <property type="entry name" value="DUF2934"/>
    <property type="match status" value="1"/>
</dbReference>
<evidence type="ECO:0000313" key="2">
    <source>
        <dbReference type="EMBL" id="TNM61564.1"/>
    </source>
</evidence>
<name>A0A5C4XGC5_9HYPH</name>